<evidence type="ECO:0000259" key="2">
    <source>
        <dbReference type="Pfam" id="PF00534"/>
    </source>
</evidence>
<dbReference type="Gene3D" id="3.40.50.2000">
    <property type="entry name" value="Glycogen Phosphorylase B"/>
    <property type="match status" value="2"/>
</dbReference>
<evidence type="ECO:0000256" key="1">
    <source>
        <dbReference type="SAM" id="MobiDB-lite"/>
    </source>
</evidence>
<dbReference type="InterPro" id="IPR050194">
    <property type="entry name" value="Glycosyltransferase_grp1"/>
</dbReference>
<dbReference type="EMBL" id="NMUQ01000001">
    <property type="protein sequence ID" value="OXM17159.1"/>
    <property type="molecule type" value="Genomic_DNA"/>
</dbReference>
<organism evidence="4 5">
    <name type="scientific">Paenibacillus herberti</name>
    <dbReference type="NCBI Taxonomy" id="1619309"/>
    <lineage>
        <taxon>Bacteria</taxon>
        <taxon>Bacillati</taxon>
        <taxon>Bacillota</taxon>
        <taxon>Bacilli</taxon>
        <taxon>Bacillales</taxon>
        <taxon>Paenibacillaceae</taxon>
        <taxon>Paenibacillus</taxon>
    </lineage>
</organism>
<keyword evidence="5" id="KW-1185">Reference proteome</keyword>
<dbReference type="PANTHER" id="PTHR45947:SF3">
    <property type="entry name" value="SULFOQUINOVOSYL TRANSFERASE SQD2"/>
    <property type="match status" value="1"/>
</dbReference>
<feature type="domain" description="Glycosyl transferase family 1" evidence="2">
    <location>
        <begin position="179"/>
        <end position="354"/>
    </location>
</feature>
<gene>
    <name evidence="4" type="ORF">CGZ75_11245</name>
</gene>
<reference evidence="4 5" key="1">
    <citation type="submission" date="2017-07" db="EMBL/GenBank/DDBJ databases">
        <title>Paenibacillus herberti R33 genome sequencing and assembly.</title>
        <authorList>
            <person name="Su W."/>
        </authorList>
    </citation>
    <scope>NUCLEOTIDE SEQUENCE [LARGE SCALE GENOMIC DNA]</scope>
    <source>
        <strain evidence="4 5">R33</strain>
    </source>
</reference>
<dbReference type="Pfam" id="PF13439">
    <property type="entry name" value="Glyco_transf_4"/>
    <property type="match status" value="1"/>
</dbReference>
<dbReference type="PANTHER" id="PTHR45947">
    <property type="entry name" value="SULFOQUINOVOSYL TRANSFERASE SQD2"/>
    <property type="match status" value="1"/>
</dbReference>
<accession>A0A229P5N3</accession>
<keyword evidence="4" id="KW-0808">Transferase</keyword>
<proteinExistence type="predicted"/>
<evidence type="ECO:0000313" key="4">
    <source>
        <dbReference type="EMBL" id="OXM17159.1"/>
    </source>
</evidence>
<dbReference type="Pfam" id="PF00534">
    <property type="entry name" value="Glycos_transf_1"/>
    <property type="match status" value="1"/>
</dbReference>
<feature type="region of interest" description="Disordered" evidence="1">
    <location>
        <begin position="384"/>
        <end position="423"/>
    </location>
</feature>
<protein>
    <submittedName>
        <fullName evidence="4">Glycosyl transferase</fullName>
    </submittedName>
</protein>
<name>A0A229P5N3_9BACL</name>
<dbReference type="OrthoDB" id="139410at2"/>
<dbReference type="Proteomes" id="UP000215145">
    <property type="component" value="Unassembled WGS sequence"/>
</dbReference>
<feature type="domain" description="Glycosyltransferase subfamily 4-like N-terminal" evidence="3">
    <location>
        <begin position="34"/>
        <end position="165"/>
    </location>
</feature>
<evidence type="ECO:0000313" key="5">
    <source>
        <dbReference type="Proteomes" id="UP000215145"/>
    </source>
</evidence>
<evidence type="ECO:0000259" key="3">
    <source>
        <dbReference type="Pfam" id="PF13439"/>
    </source>
</evidence>
<dbReference type="SUPFAM" id="SSF53756">
    <property type="entry name" value="UDP-Glycosyltransferase/glycogen phosphorylase"/>
    <property type="match status" value="1"/>
</dbReference>
<sequence>MRLAFVCTEKLPSPAVKGGAIQIMIDGILPILSKKHEITVYSITDEKLSNYEIIHGVTYYRYPRERYITKVAESIKQFKYDVVHVYNRPKNLIKLKAASPSSRFVVSLHNEMFATHKLSDADAELCVNYASKITTVSEFIKKTVTDRVAGSGNKVKAVYSGFDPSTFHPRWTDKGKEIRRELRAKYDLKNKKVILFVGRLSVKKGPHLLIQAMDSVLKKHPNAVLVIVGGKWFSDDAVDNYGRILKQLAKPYGDKVIFTKYVPSDEIQNYFLMGDVFVCSSQWQEPLARVLYEAMAAGTPVITTDRGGNSEVISHGVNGYIVKEYNKAESFASAIDVMLTDKEEAANMARQGREVVDTAFTFTHVANRFNKVYMEAYNSEPTKMGVLRKPVKRGQRKVTSKTGKPKQKKPKPKQQTSKRKLKG</sequence>
<dbReference type="GO" id="GO:0016757">
    <property type="term" value="F:glycosyltransferase activity"/>
    <property type="evidence" value="ECO:0007669"/>
    <property type="project" value="InterPro"/>
</dbReference>
<dbReference type="CDD" id="cd03801">
    <property type="entry name" value="GT4_PimA-like"/>
    <property type="match status" value="1"/>
</dbReference>
<dbReference type="InterPro" id="IPR001296">
    <property type="entry name" value="Glyco_trans_1"/>
</dbReference>
<dbReference type="InterPro" id="IPR028098">
    <property type="entry name" value="Glyco_trans_4-like_N"/>
</dbReference>
<dbReference type="AlphaFoldDB" id="A0A229P5N3"/>
<feature type="compositionally biased region" description="Basic residues" evidence="1">
    <location>
        <begin position="389"/>
        <end position="423"/>
    </location>
</feature>
<dbReference type="RefSeq" id="WP_089524236.1">
    <property type="nucleotide sequence ID" value="NZ_NMUQ01000001.1"/>
</dbReference>
<comment type="caution">
    <text evidence="4">The sequence shown here is derived from an EMBL/GenBank/DDBJ whole genome shotgun (WGS) entry which is preliminary data.</text>
</comment>